<dbReference type="AlphaFoldDB" id="W5T1Y7"/>
<keyword evidence="1" id="KW-0614">Plasmid</keyword>
<dbReference type="RefSeq" id="WP_025407094.1">
    <property type="nucleotide sequence ID" value="NZ_CP005716.1"/>
</dbReference>
<dbReference type="HOGENOM" id="CLU_086911_1_0_12"/>
<sequence>MSNVTQLVKQYEDKAKELKKLMKNPTRDAGTFSNTADFRNKNLHFSNSGGTVTSRHDKLKNYFFKGYPYKRGVKLVVDTTSDNSKPHYEPHVEAGGEDDLYGICTDIDEFTQTATVIPITNSFQGYLVAKDNSIKRKDKLKFNSDGQVEKNSSSNNKISVVALSDSIELDSTEKKLYVVHVAVYGNKGKPS</sequence>
<proteinExistence type="predicted"/>
<evidence type="ECO:0000313" key="1">
    <source>
        <dbReference type="EMBL" id="AHH13222.1"/>
    </source>
</evidence>
<dbReference type="EMBL" id="CP005716">
    <property type="protein sequence ID" value="AHH13222.1"/>
    <property type="molecule type" value="Genomic_DNA"/>
</dbReference>
<accession>W5T1Y7</accession>
<reference evidence="1" key="1">
    <citation type="submission" date="2013-04" db="EMBL/GenBank/DDBJ databases">
        <title>Comparative Genomics of Relapsing Fever Spirochetes.</title>
        <authorList>
            <person name="Schwan T.G."/>
            <person name="Raffel S.J."/>
            <person name="Porcella S.F."/>
            <person name="Martens C.A."/>
            <person name="Bruno D.P."/>
            <person name="Ricklefs S.M."/>
            <person name="Barbian K.B."/>
        </authorList>
    </citation>
    <scope>NUCLEOTIDE SEQUENCE</scope>
    <source>
        <strain evidence="1">YBT</strain>
        <plasmid evidence="1">unnamed</plasmid>
    </source>
</reference>
<protein>
    <submittedName>
        <fullName evidence="1">Uncharacterized protein</fullName>
    </submittedName>
</protein>
<gene>
    <name evidence="1" type="ORF">BHO_0122700</name>
</gene>
<geneLocation type="plasmid" evidence="1">
    <name>unnamed</name>
</geneLocation>
<name>W5T1Y7_BORHE</name>
<organism evidence="1">
    <name type="scientific">Borrelia hermsii YBT</name>
    <dbReference type="NCBI Taxonomy" id="1313295"/>
    <lineage>
        <taxon>Bacteria</taxon>
        <taxon>Pseudomonadati</taxon>
        <taxon>Spirochaetota</taxon>
        <taxon>Spirochaetia</taxon>
        <taxon>Spirochaetales</taxon>
        <taxon>Borreliaceae</taxon>
        <taxon>Borrelia</taxon>
    </lineage>
</organism>
<dbReference type="Pfam" id="PF02989">
    <property type="entry name" value="DUF228"/>
    <property type="match status" value="1"/>
</dbReference>
<dbReference type="InterPro" id="IPR004239">
    <property type="entry name" value="DUF228"/>
</dbReference>